<organism evidence="1 2">
    <name type="scientific">uncultured phage cr18_1</name>
    <dbReference type="NCBI Taxonomy" id="2986407"/>
    <lineage>
        <taxon>Viruses</taxon>
        <taxon>Duplodnaviria</taxon>
        <taxon>Heunggongvirae</taxon>
        <taxon>Uroviricota</taxon>
        <taxon>Caudoviricetes</taxon>
        <taxon>Crassvirales</taxon>
        <taxon>Steigviridae</taxon>
        <taxon>Asinivirinae</taxon>
        <taxon>Lebriduvirus</taxon>
        <taxon>Lebriduvirus gastrointestinalis</taxon>
    </lineage>
</organism>
<dbReference type="RefSeq" id="YP_010359641.1">
    <property type="nucleotide sequence ID" value="NC_062775.1"/>
</dbReference>
<protein>
    <submittedName>
        <fullName evidence="1">Uncharacterized protein</fullName>
    </submittedName>
</protein>
<evidence type="ECO:0000313" key="2">
    <source>
        <dbReference type="Proteomes" id="UP000827799"/>
    </source>
</evidence>
<dbReference type="GeneID" id="75691986"/>
<gene>
    <name evidence="1" type="primary">gp_22734</name>
</gene>
<dbReference type="EMBL" id="MZ130485">
    <property type="protein sequence ID" value="QWM90069.1"/>
    <property type="molecule type" value="Genomic_DNA"/>
</dbReference>
<sequence>MIEFKERGRGTKWHHRTPRARINRLGGDRVAYKEANWFKNNWEDDRAKWAFNGIERFLKVNIGRPVNKVFSEFLERCDKSTKSYNLKTIFYDHIKEKDEITWYGGFYVTNGILNYKKRTSRPKSCEPLSGYINTEEYNRNNMPVLKPICELADETHKKQLVGTLYYNYNRGPKLVYLIKKEDWLDINNKDSLKYKLCSISGIGDSVIKSVYSRLNKPNAIAYSLHYSWLAGALKDSRSNYLFITKKS</sequence>
<proteinExistence type="predicted"/>
<dbReference type="KEGG" id="vg:75691986"/>
<keyword evidence="2" id="KW-1185">Reference proteome</keyword>
<dbReference type="Proteomes" id="UP000827799">
    <property type="component" value="Segment"/>
</dbReference>
<evidence type="ECO:0000313" key="1">
    <source>
        <dbReference type="EMBL" id="QWM90069.1"/>
    </source>
</evidence>
<reference evidence="1 2" key="1">
    <citation type="submission" date="2021-04" db="EMBL/GenBank/DDBJ databases">
        <authorList>
            <person name="Shkoporov A.N."/>
            <person name="Stockdale S.R."/>
            <person name="Guerin E."/>
            <person name="Ross R.P."/>
            <person name="Hill C."/>
        </authorList>
    </citation>
    <scope>NUCLEOTIDE SEQUENCE [LARGE SCALE GENOMIC DNA]</scope>
    <source>
        <strain evidence="2">cr18_1</strain>
    </source>
</reference>
<name>A0AAE7V2S9_9CAUD</name>
<accession>A0AAE7V2S9</accession>